<keyword evidence="4 5" id="KW-0472">Membrane</keyword>
<feature type="transmembrane region" description="Helical" evidence="5">
    <location>
        <begin position="129"/>
        <end position="150"/>
    </location>
</feature>
<accession>A0A0R1UBG4</accession>
<dbReference type="AlphaFoldDB" id="A0A0R1UBG4"/>
<evidence type="ECO:0000256" key="2">
    <source>
        <dbReference type="ARBA" id="ARBA00022692"/>
    </source>
</evidence>
<dbReference type="EMBL" id="AZFJ01000006">
    <property type="protein sequence ID" value="KRL88197.1"/>
    <property type="molecule type" value="Genomic_DNA"/>
</dbReference>
<keyword evidence="2 5" id="KW-0812">Transmembrane</keyword>
<comment type="caution">
    <text evidence="6">The sequence shown here is derived from an EMBL/GenBank/DDBJ whole genome shotgun (WGS) entry which is preliminary data.</text>
</comment>
<evidence type="ECO:0000256" key="4">
    <source>
        <dbReference type="ARBA" id="ARBA00023136"/>
    </source>
</evidence>
<sequence>MIQRDSFAHSHPLVNALYYVAVVGIATFCLHPVILIMSYLAAMTYAASLRGWRHVLRLNLTFVIPGMLIVAVLNPTFNHYGVTPLVVLNDGNSITVEAIVYGVILALSLAVVINWFVSINLVMTRDKFVYLFGRILPVGSLVLAMVFRFVPLFQRQFRTIRHGQQSLGRAPRQVRLWRRPHAWVTIWSIMLTWALENAITTADSMKARGYGQHHRTSFAIYRMRTREWLLVGLILLLTVLLVVSISTHQLMAQYNPTIMVTGFASAHLTPLSMLGLVAATVLVWLPLILRLFAAWRWRKVGHAGTAHATLPDYFRVPTTDSQRKYHTTQEGARL</sequence>
<feature type="transmembrane region" description="Helical" evidence="5">
    <location>
        <begin position="54"/>
        <end position="74"/>
    </location>
</feature>
<dbReference type="Proteomes" id="UP000051922">
    <property type="component" value="Unassembled WGS sequence"/>
</dbReference>
<evidence type="ECO:0008006" key="8">
    <source>
        <dbReference type="Google" id="ProtNLM"/>
    </source>
</evidence>
<dbReference type="InterPro" id="IPR003339">
    <property type="entry name" value="ABC/ECF_trnsptr_transmembrane"/>
</dbReference>
<evidence type="ECO:0000313" key="7">
    <source>
        <dbReference type="Proteomes" id="UP000051922"/>
    </source>
</evidence>
<evidence type="ECO:0000256" key="1">
    <source>
        <dbReference type="ARBA" id="ARBA00004141"/>
    </source>
</evidence>
<dbReference type="RefSeq" id="WP_054648394.1">
    <property type="nucleotide sequence ID" value="NZ_AZFJ01000006.1"/>
</dbReference>
<dbReference type="GO" id="GO:0005886">
    <property type="term" value="C:plasma membrane"/>
    <property type="evidence" value="ECO:0007669"/>
    <property type="project" value="UniProtKB-ARBA"/>
</dbReference>
<name>A0A0R1UBG4_9LACO</name>
<dbReference type="OrthoDB" id="2039442at2"/>
<feature type="transmembrane region" description="Helical" evidence="5">
    <location>
        <begin position="94"/>
        <end position="117"/>
    </location>
</feature>
<comment type="subcellular location">
    <subcellularLocation>
        <location evidence="1">Membrane</location>
        <topology evidence="1">Multi-pass membrane protein</topology>
    </subcellularLocation>
</comment>
<gene>
    <name evidence="6" type="ORF">FC50_GL000054</name>
</gene>
<reference evidence="6 7" key="1">
    <citation type="journal article" date="2015" name="Genome Announc.">
        <title>Expanding the biotechnology potential of lactobacilli through comparative genomics of 213 strains and associated genera.</title>
        <authorList>
            <person name="Sun Z."/>
            <person name="Harris H.M."/>
            <person name="McCann A."/>
            <person name="Guo C."/>
            <person name="Argimon S."/>
            <person name="Zhang W."/>
            <person name="Yang X."/>
            <person name="Jeffery I.B."/>
            <person name="Cooney J.C."/>
            <person name="Kagawa T.F."/>
            <person name="Liu W."/>
            <person name="Song Y."/>
            <person name="Salvetti E."/>
            <person name="Wrobel A."/>
            <person name="Rasinkangas P."/>
            <person name="Parkhill J."/>
            <person name="Rea M.C."/>
            <person name="O'Sullivan O."/>
            <person name="Ritari J."/>
            <person name="Douillard F.P."/>
            <person name="Paul Ross R."/>
            <person name="Yang R."/>
            <person name="Briner A.E."/>
            <person name="Felis G.E."/>
            <person name="de Vos W.M."/>
            <person name="Barrangou R."/>
            <person name="Klaenhammer T.R."/>
            <person name="Caufield P.W."/>
            <person name="Cui Y."/>
            <person name="Zhang H."/>
            <person name="O'Toole P.W."/>
        </authorList>
    </citation>
    <scope>NUCLEOTIDE SEQUENCE [LARGE SCALE GENOMIC DNA]</scope>
    <source>
        <strain evidence="6 7">DSM 15945</strain>
    </source>
</reference>
<dbReference type="CDD" id="cd16914">
    <property type="entry name" value="EcfT"/>
    <property type="match status" value="1"/>
</dbReference>
<keyword evidence="3 5" id="KW-1133">Transmembrane helix</keyword>
<dbReference type="STRING" id="1423783.FC50_GL000054"/>
<feature type="transmembrane region" description="Helical" evidence="5">
    <location>
        <begin position="181"/>
        <end position="199"/>
    </location>
</feature>
<evidence type="ECO:0000256" key="3">
    <source>
        <dbReference type="ARBA" id="ARBA00022989"/>
    </source>
</evidence>
<feature type="transmembrane region" description="Helical" evidence="5">
    <location>
        <begin position="16"/>
        <end position="42"/>
    </location>
</feature>
<keyword evidence="7" id="KW-1185">Reference proteome</keyword>
<protein>
    <recommendedName>
        <fullName evidence="8">Energy-coupling factor transporter transmembrane protein EcfT</fullName>
    </recommendedName>
</protein>
<organism evidence="6 7">
    <name type="scientific">Lacticaseibacillus pantheris DSM 15945 = JCM 12539 = NBRC 106106</name>
    <dbReference type="NCBI Taxonomy" id="1423783"/>
    <lineage>
        <taxon>Bacteria</taxon>
        <taxon>Bacillati</taxon>
        <taxon>Bacillota</taxon>
        <taxon>Bacilli</taxon>
        <taxon>Lactobacillales</taxon>
        <taxon>Lactobacillaceae</taxon>
        <taxon>Lacticaseibacillus</taxon>
    </lineage>
</organism>
<feature type="transmembrane region" description="Helical" evidence="5">
    <location>
        <begin position="271"/>
        <end position="292"/>
    </location>
</feature>
<dbReference type="Pfam" id="PF02361">
    <property type="entry name" value="CbiQ"/>
    <property type="match status" value="1"/>
</dbReference>
<evidence type="ECO:0000313" key="6">
    <source>
        <dbReference type="EMBL" id="KRL88197.1"/>
    </source>
</evidence>
<feature type="transmembrane region" description="Helical" evidence="5">
    <location>
        <begin position="228"/>
        <end position="251"/>
    </location>
</feature>
<proteinExistence type="predicted"/>
<dbReference type="PATRIC" id="fig|1423783.4.peg.61"/>
<evidence type="ECO:0000256" key="5">
    <source>
        <dbReference type="SAM" id="Phobius"/>
    </source>
</evidence>